<name>A0AAW7M8W4_9MICO</name>
<dbReference type="EMBL" id="JAUHPX010000002">
    <property type="protein sequence ID" value="MDN4487507.1"/>
    <property type="molecule type" value="Genomic_DNA"/>
</dbReference>
<keyword evidence="1" id="KW-0472">Membrane</keyword>
<reference evidence="2" key="1">
    <citation type="submission" date="2023-06" db="EMBL/GenBank/DDBJ databases">
        <title>Sysu t00039.</title>
        <authorList>
            <person name="Gao L."/>
            <person name="Fang B.-Z."/>
            <person name="Li W.-J."/>
        </authorList>
    </citation>
    <scope>NUCLEOTIDE SEQUENCE</scope>
    <source>
        <strain evidence="2">SYSU T00039</strain>
    </source>
</reference>
<feature type="transmembrane region" description="Helical" evidence="1">
    <location>
        <begin position="104"/>
        <end position="126"/>
    </location>
</feature>
<dbReference type="AlphaFoldDB" id="A0AAW7M8W4"/>
<dbReference type="Proteomes" id="UP001172737">
    <property type="component" value="Unassembled WGS sequence"/>
</dbReference>
<feature type="transmembrane region" description="Helical" evidence="1">
    <location>
        <begin position="51"/>
        <end position="73"/>
    </location>
</feature>
<organism evidence="2 3">
    <name type="scientific">Demequina lignilytica</name>
    <dbReference type="NCBI Taxonomy" id="3051663"/>
    <lineage>
        <taxon>Bacteria</taxon>
        <taxon>Bacillati</taxon>
        <taxon>Actinomycetota</taxon>
        <taxon>Actinomycetes</taxon>
        <taxon>Micrococcales</taxon>
        <taxon>Demequinaceae</taxon>
        <taxon>Demequina</taxon>
    </lineage>
</organism>
<keyword evidence="1" id="KW-1133">Transmembrane helix</keyword>
<evidence type="ECO:0008006" key="4">
    <source>
        <dbReference type="Google" id="ProtNLM"/>
    </source>
</evidence>
<feature type="transmembrane region" description="Helical" evidence="1">
    <location>
        <begin position="80"/>
        <end position="98"/>
    </location>
</feature>
<dbReference type="RefSeq" id="WP_301118565.1">
    <property type="nucleotide sequence ID" value="NZ_JAUHPX010000002.1"/>
</dbReference>
<feature type="transmembrane region" description="Helical" evidence="1">
    <location>
        <begin position="12"/>
        <end position="31"/>
    </location>
</feature>
<keyword evidence="3" id="KW-1185">Reference proteome</keyword>
<evidence type="ECO:0000313" key="2">
    <source>
        <dbReference type="EMBL" id="MDN4487507.1"/>
    </source>
</evidence>
<proteinExistence type="predicted"/>
<gene>
    <name evidence="2" type="ORF">QQX10_04905</name>
</gene>
<comment type="caution">
    <text evidence="2">The sequence shown here is derived from an EMBL/GenBank/DDBJ whole genome shotgun (WGS) entry which is preliminary data.</text>
</comment>
<accession>A0AAW7M8W4</accession>
<evidence type="ECO:0000313" key="3">
    <source>
        <dbReference type="Proteomes" id="UP001172737"/>
    </source>
</evidence>
<protein>
    <recommendedName>
        <fullName evidence="4">DUF998 domain-containing protein</fullName>
    </recommendedName>
</protein>
<evidence type="ECO:0000256" key="1">
    <source>
        <dbReference type="SAM" id="Phobius"/>
    </source>
</evidence>
<keyword evidence="1" id="KW-0812">Transmembrane</keyword>
<sequence length="154" mass="16423">MRSLVFKVQATGVWLAAAIALLSALTLFFYEPGVIEEAVGGTMEGEEIVPLWGYMMNGFVVIPLVMAVATLLLNDRASAWGTAVVGGLFGAYGLFAVISETVGGAFHAHMAMTLVAVALLGLNVGLSITRLRHRLPLDDDDIALLSIRADVRHR</sequence>